<dbReference type="AlphaFoldDB" id="A0A410P484"/>
<dbReference type="SUPFAM" id="SSF54197">
    <property type="entry name" value="HIT-like"/>
    <property type="match status" value="2"/>
</dbReference>
<evidence type="ECO:0000256" key="3">
    <source>
        <dbReference type="ARBA" id="ARBA00022695"/>
    </source>
</evidence>
<evidence type="ECO:0000256" key="5">
    <source>
        <dbReference type="ARBA" id="ARBA00022833"/>
    </source>
</evidence>
<dbReference type="Gene3D" id="3.30.428.10">
    <property type="entry name" value="HIT-like"/>
    <property type="match status" value="2"/>
</dbReference>
<dbReference type="PANTHER" id="PTHR42763">
    <property type="entry name" value="ADP-GLUCOSE PHOSPHORYLASE"/>
    <property type="match status" value="1"/>
</dbReference>
<dbReference type="OrthoDB" id="9769064at2"/>
<evidence type="ECO:0000256" key="7">
    <source>
        <dbReference type="PIRSR" id="PIRSR000808-3"/>
    </source>
</evidence>
<keyword evidence="2 10" id="KW-0808">Transferase</keyword>
<sequence>MPELRKDPVIGRWVIIAVERSRRPKGFKAPSHKDTEEDCPFCEGKEDQTPHEIFAIRKEGSTPDKPGWDTRVVPSKRPFLRVEGSINRHGRGLYDVMSGIGAHEVIIETPKHIGNIADLEETQIAKTVTCWIDRFVDLGRDERFKYVLVFKNYGVAAGAGHVKHSRSQLIATPVTPKRVKEELIGSKKYYEYHERCVFCDLVHQEIESKDRIVLDFDGFIAVTAFASRFPFEVWILPKEHNCDFSSMGVEKRLYLGKVLKKVLTKLKVALDDPAYNIVLHTAPFRRKKAKTGYWTTIEDDYHWHIEIIPRLGSTAGFEWGTGFYICPITPEDAAQYLREVEE</sequence>
<organism evidence="10 11">
    <name type="scientific">Velamenicoccus archaeovorus</name>
    <dbReference type="NCBI Taxonomy" id="1930593"/>
    <lineage>
        <taxon>Bacteria</taxon>
        <taxon>Pseudomonadati</taxon>
        <taxon>Candidatus Omnitrophota</taxon>
        <taxon>Candidatus Velamenicoccus</taxon>
    </lineage>
</organism>
<dbReference type="Pfam" id="PF01087">
    <property type="entry name" value="GalP_UDP_transf"/>
    <property type="match status" value="1"/>
</dbReference>
<dbReference type="InterPro" id="IPR005849">
    <property type="entry name" value="GalP_Utransf_N"/>
</dbReference>
<keyword evidence="3 10" id="KW-0548">Nucleotidyltransferase</keyword>
<dbReference type="GO" id="GO:0008108">
    <property type="term" value="F:UDP-glucose:hexose-1-phosphate uridylyltransferase activity"/>
    <property type="evidence" value="ECO:0007669"/>
    <property type="project" value="InterPro"/>
</dbReference>
<keyword evidence="4 7" id="KW-0479">Metal-binding</keyword>
<name>A0A410P484_VELA1</name>
<comment type="cofactor">
    <cofactor evidence="7">
        <name>Zn(2+)</name>
        <dbReference type="ChEBI" id="CHEBI:29105"/>
    </cofactor>
    <text evidence="7">Binds 1 zinc ion per subunit.</text>
</comment>
<dbReference type="InterPro" id="IPR036265">
    <property type="entry name" value="HIT-like_sf"/>
</dbReference>
<dbReference type="KEGG" id="vai:BU251_04250"/>
<keyword evidence="11" id="KW-1185">Reference proteome</keyword>
<feature type="binding site" evidence="7">
    <location>
        <position position="164"/>
    </location>
    <ligand>
        <name>Zn(2+)</name>
        <dbReference type="ChEBI" id="CHEBI:29105"/>
    </ligand>
</feature>
<proteinExistence type="inferred from homology"/>
<dbReference type="PANTHER" id="PTHR42763:SF1">
    <property type="entry name" value="UDP-GLUCOSE--HEXOSE-1-PHOSPHATE URIDYLYLTRANSFERASE"/>
    <property type="match status" value="1"/>
</dbReference>
<feature type="domain" description="Galactose-1-phosphate uridyl transferase N-terminal" evidence="8">
    <location>
        <begin position="92"/>
        <end position="161"/>
    </location>
</feature>
<dbReference type="GO" id="GO:0006012">
    <property type="term" value="P:galactose metabolic process"/>
    <property type="evidence" value="ECO:0007669"/>
    <property type="project" value="UniProtKB-UniPathway"/>
</dbReference>
<keyword evidence="6" id="KW-0119">Carbohydrate metabolism</keyword>
<feature type="domain" description="Galactose-1-phosphate uridyl transferase C-terminal" evidence="9">
    <location>
        <begin position="187"/>
        <end position="306"/>
    </location>
</feature>
<dbReference type="EMBL" id="CP019384">
    <property type="protein sequence ID" value="QAT16999.1"/>
    <property type="molecule type" value="Genomic_DNA"/>
</dbReference>
<evidence type="ECO:0000256" key="1">
    <source>
        <dbReference type="ARBA" id="ARBA00010951"/>
    </source>
</evidence>
<evidence type="ECO:0000256" key="4">
    <source>
        <dbReference type="ARBA" id="ARBA00022723"/>
    </source>
</evidence>
<keyword evidence="5 7" id="KW-0862">Zinc</keyword>
<evidence type="ECO:0000256" key="6">
    <source>
        <dbReference type="ARBA" id="ARBA00023277"/>
    </source>
</evidence>
<dbReference type="GO" id="GO:0008270">
    <property type="term" value="F:zinc ion binding"/>
    <property type="evidence" value="ECO:0007669"/>
    <property type="project" value="InterPro"/>
</dbReference>
<feature type="binding site" evidence="7">
    <location>
        <position position="42"/>
    </location>
    <ligand>
        <name>Zn(2+)</name>
        <dbReference type="ChEBI" id="CHEBI:29105"/>
    </ligand>
</feature>
<protein>
    <submittedName>
        <fullName evidence="10">Galactose-1-phosphate uridylyltransferase</fullName>
    </submittedName>
</protein>
<evidence type="ECO:0000256" key="2">
    <source>
        <dbReference type="ARBA" id="ARBA00022679"/>
    </source>
</evidence>
<feature type="binding site" evidence="7">
    <location>
        <position position="112"/>
    </location>
    <ligand>
        <name>Zn(2+)</name>
        <dbReference type="ChEBI" id="CHEBI:29105"/>
    </ligand>
</feature>
<dbReference type="UniPathway" id="UPA00214"/>
<dbReference type="InterPro" id="IPR053177">
    <property type="entry name" value="ADP-glucose_phosphorylase"/>
</dbReference>
<dbReference type="InterPro" id="IPR005850">
    <property type="entry name" value="GalP_Utransf_C"/>
</dbReference>
<dbReference type="Pfam" id="PF02744">
    <property type="entry name" value="GalP_UDP_tr_C"/>
    <property type="match status" value="1"/>
</dbReference>
<dbReference type="RefSeq" id="WP_128699640.1">
    <property type="nucleotide sequence ID" value="NZ_CP019384.1"/>
</dbReference>
<dbReference type="InterPro" id="IPR001937">
    <property type="entry name" value="GalP_UDPtransf1"/>
</dbReference>
<evidence type="ECO:0000259" key="9">
    <source>
        <dbReference type="Pfam" id="PF02744"/>
    </source>
</evidence>
<reference evidence="10 11" key="1">
    <citation type="submission" date="2017-01" db="EMBL/GenBank/DDBJ databases">
        <title>First insights into the biology of 'candidatus Vampirococcus archaeovorus'.</title>
        <authorList>
            <person name="Kizina J."/>
            <person name="Jordan S."/>
            <person name="Stueber K."/>
            <person name="Reinhardt R."/>
            <person name="Harder J."/>
        </authorList>
    </citation>
    <scope>NUCLEOTIDE SEQUENCE [LARGE SCALE GENOMIC DNA]</scope>
    <source>
        <strain evidence="10 11">LiM</strain>
    </source>
</reference>
<feature type="binding site" evidence="7">
    <location>
        <position position="39"/>
    </location>
    <ligand>
        <name>Zn(2+)</name>
        <dbReference type="ChEBI" id="CHEBI:29105"/>
    </ligand>
</feature>
<evidence type="ECO:0000313" key="11">
    <source>
        <dbReference type="Proteomes" id="UP000287243"/>
    </source>
</evidence>
<comment type="similarity">
    <text evidence="1">Belongs to the galactose-1-phosphate uridylyltransferase type 1 family.</text>
</comment>
<gene>
    <name evidence="10" type="ORF">BU251_04250</name>
</gene>
<dbReference type="PIRSF" id="PIRSF000808">
    <property type="entry name" value="GalT"/>
    <property type="match status" value="1"/>
</dbReference>
<accession>A0A410P484</accession>
<evidence type="ECO:0000259" key="8">
    <source>
        <dbReference type="Pfam" id="PF01087"/>
    </source>
</evidence>
<dbReference type="Proteomes" id="UP000287243">
    <property type="component" value="Chromosome"/>
</dbReference>
<evidence type="ECO:0000313" key="10">
    <source>
        <dbReference type="EMBL" id="QAT16999.1"/>
    </source>
</evidence>